<dbReference type="Pfam" id="PF12937">
    <property type="entry name" value="F-box-like"/>
    <property type="match status" value="1"/>
</dbReference>
<reference evidence="4 5" key="1">
    <citation type="journal article" date="2016" name="Mol. Biol. Evol.">
        <title>Comparative Genomics of Early-Diverging Mushroom-Forming Fungi Provides Insights into the Origins of Lignocellulose Decay Capabilities.</title>
        <authorList>
            <person name="Nagy L.G."/>
            <person name="Riley R."/>
            <person name="Tritt A."/>
            <person name="Adam C."/>
            <person name="Daum C."/>
            <person name="Floudas D."/>
            <person name="Sun H."/>
            <person name="Yadav J.S."/>
            <person name="Pangilinan J."/>
            <person name="Larsson K.H."/>
            <person name="Matsuura K."/>
            <person name="Barry K."/>
            <person name="Labutti K."/>
            <person name="Kuo R."/>
            <person name="Ohm R.A."/>
            <person name="Bhattacharya S.S."/>
            <person name="Shirouzu T."/>
            <person name="Yoshinaga Y."/>
            <person name="Martin F.M."/>
            <person name="Grigoriev I.V."/>
            <person name="Hibbett D.S."/>
        </authorList>
    </citation>
    <scope>NUCLEOTIDE SEQUENCE [LARGE SCALE GENOMIC DNA]</scope>
    <source>
        <strain evidence="4 5">CBS 109695</strain>
    </source>
</reference>
<evidence type="ECO:0000256" key="1">
    <source>
        <dbReference type="SAM" id="Coils"/>
    </source>
</evidence>
<keyword evidence="5" id="KW-1185">Reference proteome</keyword>
<protein>
    <recommendedName>
        <fullName evidence="3">F-box domain-containing protein</fullName>
    </recommendedName>
</protein>
<keyword evidence="1" id="KW-0175">Coiled coil</keyword>
<name>A0A166T1Q0_9AGAM</name>
<feature type="coiled-coil region" evidence="1">
    <location>
        <begin position="55"/>
        <end position="82"/>
    </location>
</feature>
<feature type="region of interest" description="Disordered" evidence="2">
    <location>
        <begin position="22"/>
        <end position="47"/>
    </location>
</feature>
<evidence type="ECO:0000256" key="2">
    <source>
        <dbReference type="SAM" id="MobiDB-lite"/>
    </source>
</evidence>
<organism evidence="4 5">
    <name type="scientific">Athelia psychrophila</name>
    <dbReference type="NCBI Taxonomy" id="1759441"/>
    <lineage>
        <taxon>Eukaryota</taxon>
        <taxon>Fungi</taxon>
        <taxon>Dikarya</taxon>
        <taxon>Basidiomycota</taxon>
        <taxon>Agaricomycotina</taxon>
        <taxon>Agaricomycetes</taxon>
        <taxon>Agaricomycetidae</taxon>
        <taxon>Atheliales</taxon>
        <taxon>Atheliaceae</taxon>
        <taxon>Athelia</taxon>
    </lineage>
</organism>
<accession>A0A166T1Q0</accession>
<evidence type="ECO:0000313" key="4">
    <source>
        <dbReference type="EMBL" id="KZP30083.1"/>
    </source>
</evidence>
<dbReference type="AlphaFoldDB" id="A0A166T1Q0"/>
<dbReference type="InterPro" id="IPR001810">
    <property type="entry name" value="F-box_dom"/>
</dbReference>
<dbReference type="Proteomes" id="UP000076532">
    <property type="component" value="Unassembled WGS sequence"/>
</dbReference>
<evidence type="ECO:0000259" key="3">
    <source>
        <dbReference type="Pfam" id="PF12937"/>
    </source>
</evidence>
<feature type="domain" description="F-box" evidence="3">
    <location>
        <begin position="99"/>
        <end position="154"/>
    </location>
</feature>
<dbReference type="OrthoDB" id="3359674at2759"/>
<dbReference type="Gene3D" id="1.20.1280.50">
    <property type="match status" value="1"/>
</dbReference>
<dbReference type="EMBL" id="KV417495">
    <property type="protein sequence ID" value="KZP30083.1"/>
    <property type="molecule type" value="Genomic_DNA"/>
</dbReference>
<evidence type="ECO:0000313" key="5">
    <source>
        <dbReference type="Proteomes" id="UP000076532"/>
    </source>
</evidence>
<gene>
    <name evidence="4" type="ORF">FIBSPDRAFT_143139</name>
</gene>
<sequence>MTSHSSHIMICSECRRTLPGDTDPSTFPHTSPVPHLLTTNDPPNKHEADTTLDALARSRADLRILDGKIAEAEKRLLRLLEKRASVQHFVDEHAGLHLRRLPEEIFAMIFILTLPDEAYASPLHPDLAPVALGQVCRSWRAFSRAMPLLWTTIRI</sequence>
<proteinExistence type="predicted"/>